<evidence type="ECO:0000256" key="7">
    <source>
        <dbReference type="ARBA" id="ARBA00043224"/>
    </source>
</evidence>
<dbReference type="OrthoDB" id="3341310at2759"/>
<keyword evidence="11" id="KW-1185">Reference proteome</keyword>
<reference evidence="10 11" key="1">
    <citation type="journal article" date="2016" name="Sci. Rep.">
        <title>Peltaster fructicola genome reveals evolution from an invasive phytopathogen to an ectophytic parasite.</title>
        <authorList>
            <person name="Xu C."/>
            <person name="Chen H."/>
            <person name="Gleason M.L."/>
            <person name="Xu J.R."/>
            <person name="Liu H."/>
            <person name="Zhang R."/>
            <person name="Sun G."/>
        </authorList>
    </citation>
    <scope>NUCLEOTIDE SEQUENCE [LARGE SCALE GENOMIC DNA]</scope>
    <source>
        <strain evidence="10 11">LNHT1506</strain>
    </source>
</reference>
<dbReference type="InterPro" id="IPR052347">
    <property type="entry name" value="Isochorismatase_Nicotinamidase"/>
</dbReference>
<dbReference type="Gene3D" id="3.40.50.850">
    <property type="entry name" value="Isochorismatase-like"/>
    <property type="match status" value="1"/>
</dbReference>
<dbReference type="InterPro" id="IPR036380">
    <property type="entry name" value="Isochorismatase-like_sf"/>
</dbReference>
<dbReference type="GO" id="GO:0046872">
    <property type="term" value="F:metal ion binding"/>
    <property type="evidence" value="ECO:0007669"/>
    <property type="project" value="UniProtKB-KW"/>
</dbReference>
<evidence type="ECO:0000256" key="5">
    <source>
        <dbReference type="ARBA" id="ARBA00037900"/>
    </source>
</evidence>
<feature type="region of interest" description="Disordered" evidence="8">
    <location>
        <begin position="81"/>
        <end position="108"/>
    </location>
</feature>
<organism evidence="10 11">
    <name type="scientific">Peltaster fructicola</name>
    <dbReference type="NCBI Taxonomy" id="286661"/>
    <lineage>
        <taxon>Eukaryota</taxon>
        <taxon>Fungi</taxon>
        <taxon>Dikarya</taxon>
        <taxon>Ascomycota</taxon>
        <taxon>Pezizomycotina</taxon>
        <taxon>Dothideomycetes</taxon>
        <taxon>Dothideomycetes incertae sedis</taxon>
        <taxon>Peltaster</taxon>
    </lineage>
</organism>
<comment type="similarity">
    <text evidence="1">Belongs to the isochorismatase family.</text>
</comment>
<dbReference type="AlphaFoldDB" id="A0A6H0XVA2"/>
<dbReference type="GO" id="GO:0019363">
    <property type="term" value="P:pyridine nucleotide biosynthetic process"/>
    <property type="evidence" value="ECO:0007669"/>
    <property type="project" value="UniProtKB-KW"/>
</dbReference>
<protein>
    <recommendedName>
        <fullName evidence="6">nicotinamidase</fullName>
        <ecNumber evidence="6">3.5.1.19</ecNumber>
    </recommendedName>
    <alternativeName>
        <fullName evidence="7">Nicotinamide deamidase</fullName>
    </alternativeName>
</protein>
<gene>
    <name evidence="10" type="ORF">AMS68_004133</name>
</gene>
<dbReference type="PANTHER" id="PTHR11080">
    <property type="entry name" value="PYRAZINAMIDASE/NICOTINAMIDASE"/>
    <property type="match status" value="1"/>
</dbReference>
<dbReference type="Pfam" id="PF00857">
    <property type="entry name" value="Isochorismatase"/>
    <property type="match status" value="1"/>
</dbReference>
<accession>A0A6H0XVA2</accession>
<proteinExistence type="inferred from homology"/>
<dbReference type="PANTHER" id="PTHR11080:SF2">
    <property type="entry name" value="LD05707P"/>
    <property type="match status" value="1"/>
</dbReference>
<sequence length="243" mass="26441">MVTGIPHHLSLSSMMAHKSLGNDAALIVVDMQEDFCEPHGALAVKGGRELATGINRLLELPFKLKIATQDHHPADHCSFASQHQDAEPFTSSHTIKNPEAAGDGAEEQTTTLWPDHCIQGTKGADLIPELDVSKFSQIIKKGEDSRVESYSAFGPPFRNPAVDMSDLKATLEHAGIKRVYTCGLAFDFCVKYTAIDAVEAGFDTYLIEDLTNSVNARNREGGKKELVTQRVHLITAAELTEGL</sequence>
<dbReference type="InterPro" id="IPR000868">
    <property type="entry name" value="Isochorismatase-like_dom"/>
</dbReference>
<evidence type="ECO:0000256" key="8">
    <source>
        <dbReference type="SAM" id="MobiDB-lite"/>
    </source>
</evidence>
<dbReference type="SUPFAM" id="SSF52499">
    <property type="entry name" value="Isochorismatase-like hydrolases"/>
    <property type="match status" value="1"/>
</dbReference>
<evidence type="ECO:0000259" key="9">
    <source>
        <dbReference type="Pfam" id="PF00857"/>
    </source>
</evidence>
<comment type="pathway">
    <text evidence="5">Cofactor biosynthesis; nicotinate biosynthesis; nicotinate from nicotinamide: step 1/1.</text>
</comment>
<evidence type="ECO:0000313" key="10">
    <source>
        <dbReference type="EMBL" id="QIW98615.1"/>
    </source>
</evidence>
<feature type="compositionally biased region" description="Polar residues" evidence="8">
    <location>
        <begin position="81"/>
        <end position="95"/>
    </location>
</feature>
<name>A0A6H0XVA2_9PEZI</name>
<evidence type="ECO:0000256" key="6">
    <source>
        <dbReference type="ARBA" id="ARBA00039017"/>
    </source>
</evidence>
<keyword evidence="4" id="KW-0378">Hydrolase</keyword>
<dbReference type="EMBL" id="CP051141">
    <property type="protein sequence ID" value="QIW98615.1"/>
    <property type="molecule type" value="Genomic_DNA"/>
</dbReference>
<dbReference type="EC" id="3.5.1.19" evidence="6"/>
<dbReference type="Proteomes" id="UP000503462">
    <property type="component" value="Chromosome 3"/>
</dbReference>
<dbReference type="GO" id="GO:0008936">
    <property type="term" value="F:nicotinamidase activity"/>
    <property type="evidence" value="ECO:0007669"/>
    <property type="project" value="UniProtKB-EC"/>
</dbReference>
<keyword evidence="3" id="KW-0479">Metal-binding</keyword>
<feature type="domain" description="Isochorismatase-like" evidence="9">
    <location>
        <begin position="24"/>
        <end position="238"/>
    </location>
</feature>
<evidence type="ECO:0000256" key="1">
    <source>
        <dbReference type="ARBA" id="ARBA00006336"/>
    </source>
</evidence>
<evidence type="ECO:0000256" key="4">
    <source>
        <dbReference type="ARBA" id="ARBA00022801"/>
    </source>
</evidence>
<keyword evidence="2" id="KW-0662">Pyridine nucleotide biosynthesis</keyword>
<evidence type="ECO:0000313" key="11">
    <source>
        <dbReference type="Proteomes" id="UP000503462"/>
    </source>
</evidence>
<dbReference type="CDD" id="cd01011">
    <property type="entry name" value="nicotinamidase"/>
    <property type="match status" value="1"/>
</dbReference>
<evidence type="ECO:0000256" key="2">
    <source>
        <dbReference type="ARBA" id="ARBA00022642"/>
    </source>
</evidence>
<evidence type="ECO:0000256" key="3">
    <source>
        <dbReference type="ARBA" id="ARBA00022723"/>
    </source>
</evidence>